<keyword evidence="3" id="KW-1185">Reference proteome</keyword>
<evidence type="ECO:0000256" key="1">
    <source>
        <dbReference type="SAM" id="MobiDB-lite"/>
    </source>
</evidence>
<comment type="caution">
    <text evidence="2">The sequence shown here is derived from an EMBL/GenBank/DDBJ whole genome shotgun (WGS) entry which is preliminary data.</text>
</comment>
<accession>A0A6G4X8B0</accession>
<name>A0A6G4X8B0_9ACTN</name>
<evidence type="ECO:0000313" key="3">
    <source>
        <dbReference type="Proteomes" id="UP000477722"/>
    </source>
</evidence>
<feature type="region of interest" description="Disordered" evidence="1">
    <location>
        <begin position="21"/>
        <end position="53"/>
    </location>
</feature>
<reference evidence="2 3" key="1">
    <citation type="submission" date="2020-02" db="EMBL/GenBank/DDBJ databases">
        <title>Whole-genome analyses of novel actinobacteria.</title>
        <authorList>
            <person name="Sahin N."/>
            <person name="Tatar D."/>
        </authorList>
    </citation>
    <scope>NUCLEOTIDE SEQUENCE [LARGE SCALE GENOMIC DNA]</scope>
    <source>
        <strain evidence="2 3">SB3404</strain>
    </source>
</reference>
<dbReference type="EMBL" id="JAAKZZ010000712">
    <property type="protein sequence ID" value="NGO73382.1"/>
    <property type="molecule type" value="Genomic_DNA"/>
</dbReference>
<evidence type="ECO:0000313" key="2">
    <source>
        <dbReference type="EMBL" id="NGO73382.1"/>
    </source>
</evidence>
<dbReference type="AlphaFoldDB" id="A0A6G4X8B0"/>
<organism evidence="2 3">
    <name type="scientific">Streptomyces boncukensis</name>
    <dbReference type="NCBI Taxonomy" id="2711219"/>
    <lineage>
        <taxon>Bacteria</taxon>
        <taxon>Bacillati</taxon>
        <taxon>Actinomycetota</taxon>
        <taxon>Actinomycetes</taxon>
        <taxon>Kitasatosporales</taxon>
        <taxon>Streptomycetaceae</taxon>
        <taxon>Streptomyces</taxon>
    </lineage>
</organism>
<dbReference type="Proteomes" id="UP000477722">
    <property type="component" value="Unassembled WGS sequence"/>
</dbReference>
<gene>
    <name evidence="2" type="ORF">G5C65_34640</name>
</gene>
<proteinExistence type="predicted"/>
<dbReference type="RefSeq" id="WP_165303030.1">
    <property type="nucleotide sequence ID" value="NZ_JAAKZZ010000712.1"/>
</dbReference>
<protein>
    <submittedName>
        <fullName evidence="2">Uncharacterized protein</fullName>
    </submittedName>
</protein>
<sequence length="53" mass="5271">MSAAMKLAAALADLDAEGTAERTAEGMAGPAVPRCACHDEDPDEPAASAARSV</sequence>